<dbReference type="EMBL" id="JARBHB010000015">
    <property type="protein sequence ID" value="KAJ8867842.1"/>
    <property type="molecule type" value="Genomic_DNA"/>
</dbReference>
<keyword evidence="2" id="KW-1185">Reference proteome</keyword>
<organism evidence="1 2">
    <name type="scientific">Dryococelus australis</name>
    <dbReference type="NCBI Taxonomy" id="614101"/>
    <lineage>
        <taxon>Eukaryota</taxon>
        <taxon>Metazoa</taxon>
        <taxon>Ecdysozoa</taxon>
        <taxon>Arthropoda</taxon>
        <taxon>Hexapoda</taxon>
        <taxon>Insecta</taxon>
        <taxon>Pterygota</taxon>
        <taxon>Neoptera</taxon>
        <taxon>Polyneoptera</taxon>
        <taxon>Phasmatodea</taxon>
        <taxon>Verophasmatodea</taxon>
        <taxon>Anareolatae</taxon>
        <taxon>Phasmatidae</taxon>
        <taxon>Eurycanthinae</taxon>
        <taxon>Dryococelus</taxon>
    </lineage>
</organism>
<name>A0ABQ9G6W3_9NEOP</name>
<accession>A0ABQ9G6W3</accession>
<comment type="caution">
    <text evidence="1">The sequence shown here is derived from an EMBL/GenBank/DDBJ whole genome shotgun (WGS) entry which is preliminary data.</text>
</comment>
<reference evidence="1 2" key="1">
    <citation type="submission" date="2023-02" db="EMBL/GenBank/DDBJ databases">
        <title>LHISI_Scaffold_Assembly.</title>
        <authorList>
            <person name="Stuart O.P."/>
            <person name="Cleave R."/>
            <person name="Magrath M.J.L."/>
            <person name="Mikheyev A.S."/>
        </authorList>
    </citation>
    <scope>NUCLEOTIDE SEQUENCE [LARGE SCALE GENOMIC DNA]</scope>
    <source>
        <strain evidence="1">Daus_M_001</strain>
        <tissue evidence="1">Leg muscle</tissue>
    </source>
</reference>
<sequence>MLSMHLLKKTTFHGIIALACLQMVPEQWLANLILCCLELKDRKKKFGFCSACAMWLSTNVYFKTSGKQQDDFRHVQQSSEADEHKILCPCFIRWLAILHTANCLLEQWSALTNYCDSLNDSKECSLDSVKHIMEILQTEPSKLYFYFLPAVLPRFEKFNLLFQQQQYIHKLHSEACLILRQLIASFVQFGIIQKNI</sequence>
<dbReference type="Proteomes" id="UP001159363">
    <property type="component" value="Chromosome 14"/>
</dbReference>
<gene>
    <name evidence="1" type="ORF">PR048_031647</name>
</gene>
<evidence type="ECO:0000313" key="2">
    <source>
        <dbReference type="Proteomes" id="UP001159363"/>
    </source>
</evidence>
<dbReference type="PANTHER" id="PTHR37162">
    <property type="entry name" value="HAT FAMILY DIMERISATION DOMAINCONTAINING PROTEIN-RELATED"/>
    <property type="match status" value="1"/>
</dbReference>
<protein>
    <submittedName>
        <fullName evidence="1">Uncharacterized protein</fullName>
    </submittedName>
</protein>
<evidence type="ECO:0000313" key="1">
    <source>
        <dbReference type="EMBL" id="KAJ8867842.1"/>
    </source>
</evidence>
<proteinExistence type="predicted"/>
<dbReference type="PANTHER" id="PTHR37162:SF1">
    <property type="entry name" value="BED-TYPE DOMAIN-CONTAINING PROTEIN"/>
    <property type="match status" value="1"/>
</dbReference>